<dbReference type="RefSeq" id="WP_007796151.1">
    <property type="nucleotide sequence ID" value="NZ_DS022276.1"/>
</dbReference>
<dbReference type="OrthoDB" id="5489750at2"/>
<dbReference type="Gene3D" id="2.30.30.40">
    <property type="entry name" value="SH3 Domains"/>
    <property type="match status" value="1"/>
</dbReference>
<feature type="chain" id="PRO_5004171919" description="SH3b domain-containing protein" evidence="1">
    <location>
        <begin position="19"/>
        <end position="203"/>
    </location>
</feature>
<reference evidence="2 3" key="1">
    <citation type="journal article" date="2010" name="J. Bacteriol.">
        <title>Genome sequences of Pelagibaca bermudensis HTCC2601T and Maritimibacter alkaliphilus HTCC2654T, the type strains of two marine Roseobacter genera.</title>
        <authorList>
            <person name="Thrash J.C."/>
            <person name="Cho J.C."/>
            <person name="Ferriera S."/>
            <person name="Johnson J."/>
            <person name="Vergin K.L."/>
            <person name="Giovannoni S.J."/>
        </authorList>
    </citation>
    <scope>NUCLEOTIDE SEQUENCE [LARGE SCALE GENOMIC DNA]</scope>
    <source>
        <strain evidence="3">DSM 26914 / JCM 13377 / KCTC 12554 / HTCC2601</strain>
    </source>
</reference>
<keyword evidence="3" id="KW-1185">Reference proteome</keyword>
<evidence type="ECO:0000256" key="1">
    <source>
        <dbReference type="SAM" id="SignalP"/>
    </source>
</evidence>
<dbReference type="Proteomes" id="UP000006230">
    <property type="component" value="Unassembled WGS sequence"/>
</dbReference>
<keyword evidence="1" id="KW-0732">Signal</keyword>
<proteinExistence type="predicted"/>
<dbReference type="AlphaFoldDB" id="Q0FQI7"/>
<dbReference type="EMBL" id="AATQ01000014">
    <property type="protein sequence ID" value="EAU46464.1"/>
    <property type="molecule type" value="Genomic_DNA"/>
</dbReference>
<evidence type="ECO:0008006" key="4">
    <source>
        <dbReference type="Google" id="ProtNLM"/>
    </source>
</evidence>
<comment type="caution">
    <text evidence="2">The sequence shown here is derived from an EMBL/GenBank/DDBJ whole genome shotgun (WGS) entry which is preliminary data.</text>
</comment>
<feature type="signal peptide" evidence="1">
    <location>
        <begin position="1"/>
        <end position="18"/>
    </location>
</feature>
<evidence type="ECO:0000313" key="3">
    <source>
        <dbReference type="Proteomes" id="UP000006230"/>
    </source>
</evidence>
<accession>Q0FQI7</accession>
<dbReference type="HOGENOM" id="CLU_118088_0_0_5"/>
<organism evidence="2 3">
    <name type="scientific">Salipiger bermudensis (strain DSM 26914 / JCM 13377 / KCTC 12554 / HTCC2601)</name>
    <name type="common">Pelagibaca bermudensis</name>
    <dbReference type="NCBI Taxonomy" id="314265"/>
    <lineage>
        <taxon>Bacteria</taxon>
        <taxon>Pseudomonadati</taxon>
        <taxon>Pseudomonadota</taxon>
        <taxon>Alphaproteobacteria</taxon>
        <taxon>Rhodobacterales</taxon>
        <taxon>Roseobacteraceae</taxon>
        <taxon>Salipiger</taxon>
    </lineage>
</organism>
<gene>
    <name evidence="2" type="ORF">R2601_15572</name>
</gene>
<dbReference type="eggNOG" id="COG4991">
    <property type="taxonomic scope" value="Bacteria"/>
</dbReference>
<dbReference type="STRING" id="314265.R2601_15572"/>
<name>Q0FQI7_SALBH</name>
<protein>
    <recommendedName>
        <fullName evidence="4">SH3b domain-containing protein</fullName>
    </recommendedName>
</protein>
<sequence length="203" mass="21118">MFRSVLFCLAICLAGASAAQEAPALYDVTGVASDDHLNIRAEPEAGAAQIGTLAPDATNIEITAINEEGTWGRLNTGEGSGWASLSFLEMQPGSAMPDAAEVGCFGTEPFWSYRVDPDSIASWSELGEDPVTLLAGDTRRVDAGLHPFVSVAAAPDLQAILVMTPKFACSDGMSDRLYGLGATLVLTGKVSRAVTGCCMLTAN</sequence>
<evidence type="ECO:0000313" key="2">
    <source>
        <dbReference type="EMBL" id="EAU46464.1"/>
    </source>
</evidence>